<dbReference type="KEGG" id="vg:40102939"/>
<evidence type="ECO:0000313" key="1">
    <source>
        <dbReference type="EMBL" id="AGB07177.1"/>
    </source>
</evidence>
<keyword evidence="2" id="KW-1185">Reference proteome</keyword>
<dbReference type="OrthoDB" id="33391at10239"/>
<organism evidence="1 2">
    <name type="scientific">Vibrio phage VP4B</name>
    <dbReference type="NCBI Taxonomy" id="1262540"/>
    <lineage>
        <taxon>Viruses</taxon>
        <taxon>Duplodnaviria</taxon>
        <taxon>Heunggongvirae</taxon>
        <taxon>Uroviricota</taxon>
        <taxon>Caudoviricetes</taxon>
        <taxon>Chimalliviridae</taxon>
        <taxon>Gorgonvirinae</taxon>
        <taxon>Tidunavirus</taxon>
        <taxon>Tidunavirus VP4B</taxon>
    </lineage>
</organism>
<dbReference type="RefSeq" id="YP_009626039.1">
    <property type="nucleotide sequence ID" value="NC_042136.1"/>
</dbReference>
<accession>V9LZ86</accession>
<evidence type="ECO:0000313" key="2">
    <source>
        <dbReference type="Proteomes" id="UP000272155"/>
    </source>
</evidence>
<sequence>MPKCKFDLKATNPTNANEVRINRGKMGELFYVTRSLVDAEGWVTQLMNKVVHNYQRRNGTASIKPDVSLLTLPPMAYSDKGIEYLVVGDRLPTDVSLNNRFEVRVAYVPANNRPYQLEFTAPSFLFPEIALDYDKEYVTVKFTFAAQPDQADIKRTINDYLGYFPYNADQAYEEFCGLVRAELRKPQFNWFGKSGKYVVNMTGTRHHNVTYYAVRRKLRKDEIYAECLLRTLMVPSTTIIVK</sequence>
<proteinExistence type="predicted"/>
<name>V9LZ86_9CAUD</name>
<dbReference type="Proteomes" id="UP000272155">
    <property type="component" value="Segment"/>
</dbReference>
<dbReference type="GeneID" id="40102939"/>
<reference evidence="1 2" key="1">
    <citation type="submission" date="2012-11" db="EMBL/GenBank/DDBJ databases">
        <title>Complete genome sequence of a novel phiKZ-like Vibrio phage.</title>
        <authorList>
            <person name="Luo Z."/>
            <person name="Yu Y."/>
        </authorList>
    </citation>
    <scope>NUCLEOTIDE SEQUENCE [LARGE SCALE GENOMIC DNA]</scope>
</reference>
<dbReference type="EMBL" id="KC131130">
    <property type="protein sequence ID" value="AGB07177.1"/>
    <property type="molecule type" value="Genomic_DNA"/>
</dbReference>
<protein>
    <submittedName>
        <fullName evidence="1">Uncharacterized protein</fullName>
    </submittedName>
</protein>